<evidence type="ECO:0000313" key="3">
    <source>
        <dbReference type="EMBL" id="PRQ56666.1"/>
    </source>
</evidence>
<dbReference type="OMA" id="XSTAREP"/>
<reference evidence="3 4" key="1">
    <citation type="journal article" date="2018" name="Nat. Genet.">
        <title>The Rosa genome provides new insights in the design of modern roses.</title>
        <authorList>
            <person name="Bendahmane M."/>
        </authorList>
    </citation>
    <scope>NUCLEOTIDE SEQUENCE [LARGE SCALE GENOMIC DNA]</scope>
    <source>
        <strain evidence="4">cv. Old Blush</strain>
    </source>
</reference>
<accession>A0A2P6SDA9</accession>
<evidence type="ECO:0000313" key="4">
    <source>
        <dbReference type="Proteomes" id="UP000238479"/>
    </source>
</evidence>
<dbReference type="Gramene" id="PRQ56666">
    <property type="protein sequence ID" value="PRQ56666"/>
    <property type="gene ID" value="RchiOBHm_Chr1g0339791"/>
</dbReference>
<feature type="region of interest" description="Disordered" evidence="1">
    <location>
        <begin position="1"/>
        <end position="42"/>
    </location>
</feature>
<evidence type="ECO:0000256" key="1">
    <source>
        <dbReference type="SAM" id="MobiDB-lite"/>
    </source>
</evidence>
<organism evidence="3 4">
    <name type="scientific">Rosa chinensis</name>
    <name type="common">China rose</name>
    <dbReference type="NCBI Taxonomy" id="74649"/>
    <lineage>
        <taxon>Eukaryota</taxon>
        <taxon>Viridiplantae</taxon>
        <taxon>Streptophyta</taxon>
        <taxon>Embryophyta</taxon>
        <taxon>Tracheophyta</taxon>
        <taxon>Spermatophyta</taxon>
        <taxon>Magnoliopsida</taxon>
        <taxon>eudicotyledons</taxon>
        <taxon>Gunneridae</taxon>
        <taxon>Pentapetalae</taxon>
        <taxon>rosids</taxon>
        <taxon>fabids</taxon>
        <taxon>Rosales</taxon>
        <taxon>Rosaceae</taxon>
        <taxon>Rosoideae</taxon>
        <taxon>Rosoideae incertae sedis</taxon>
        <taxon>Rosa</taxon>
    </lineage>
</organism>
<feature type="domain" description="Ty3 transposon capsid-like protein" evidence="2">
    <location>
        <begin position="215"/>
        <end position="336"/>
    </location>
</feature>
<dbReference type="Proteomes" id="UP000238479">
    <property type="component" value="Chromosome 1"/>
</dbReference>
<gene>
    <name evidence="3" type="ORF">RchiOBHm_Chr1g0339791</name>
</gene>
<dbReference type="EMBL" id="PDCK01000039">
    <property type="protein sequence ID" value="PRQ56666.1"/>
    <property type="molecule type" value="Genomic_DNA"/>
</dbReference>
<evidence type="ECO:0000259" key="2">
    <source>
        <dbReference type="Pfam" id="PF19259"/>
    </source>
</evidence>
<keyword evidence="4" id="KW-1185">Reference proteome</keyword>
<proteinExistence type="predicted"/>
<name>A0A2P6SDA9_ROSCH</name>
<sequence length="349" mass="38768">MAPSRTVQTTTPSANPPIPPLIDPPPPHQPAITQLASSSSQPDDLQHLQMVEFQRSIDLLQDELHQSVDSINQNQFAFQNHIAAQIAALQSTLVHALTNRPQPLPSPPPPASLQFPLPPTPSTVPAITFGSIPSPHTPPHTAAPLHDSTIMSIPQSIPTPDVHTPFPTFNAAHRPLHHYYKEHQTLRPPKFNLPIFTGDDVIGWFTMAERYLRTQRIPPSEHIFTVASHFGPDACMWMNSFEQQFPTATWDKFASAFLEHHGAGNTMEFKIALSNLKQSASVNEFILTFTKLAGRTKGWSEAELLPIFLSGLKPEIQHDVIALDPQTLVSAQRLARRFELKLADIRSSR</sequence>
<protein>
    <submittedName>
        <fullName evidence="3">Putative retrotransposon gag domain-containing protein</fullName>
    </submittedName>
</protein>
<comment type="caution">
    <text evidence="3">The sequence shown here is derived from an EMBL/GenBank/DDBJ whole genome shotgun (WGS) entry which is preliminary data.</text>
</comment>
<dbReference type="AlphaFoldDB" id="A0A2P6SDA9"/>
<feature type="compositionally biased region" description="Pro residues" evidence="1">
    <location>
        <begin position="14"/>
        <end position="29"/>
    </location>
</feature>
<dbReference type="InterPro" id="IPR045358">
    <property type="entry name" value="Ty3_capsid"/>
</dbReference>
<feature type="compositionally biased region" description="Polar residues" evidence="1">
    <location>
        <begin position="1"/>
        <end position="11"/>
    </location>
</feature>
<dbReference type="Pfam" id="PF19259">
    <property type="entry name" value="Ty3_capsid"/>
    <property type="match status" value="1"/>
</dbReference>
<feature type="compositionally biased region" description="Polar residues" evidence="1">
    <location>
        <begin position="31"/>
        <end position="42"/>
    </location>
</feature>